<feature type="compositionally biased region" description="Basic residues" evidence="1">
    <location>
        <begin position="1"/>
        <end position="13"/>
    </location>
</feature>
<name>A0A3M6TVK3_POCDA</name>
<dbReference type="OrthoDB" id="6135948at2759"/>
<feature type="non-terminal residue" evidence="2">
    <location>
        <position position="148"/>
    </location>
</feature>
<organism evidence="2 3">
    <name type="scientific">Pocillopora damicornis</name>
    <name type="common">Cauliflower coral</name>
    <name type="synonym">Millepora damicornis</name>
    <dbReference type="NCBI Taxonomy" id="46731"/>
    <lineage>
        <taxon>Eukaryota</taxon>
        <taxon>Metazoa</taxon>
        <taxon>Cnidaria</taxon>
        <taxon>Anthozoa</taxon>
        <taxon>Hexacorallia</taxon>
        <taxon>Scleractinia</taxon>
        <taxon>Astrocoeniina</taxon>
        <taxon>Pocilloporidae</taxon>
        <taxon>Pocillopora</taxon>
    </lineage>
</organism>
<protein>
    <submittedName>
        <fullName evidence="2">Uncharacterized protein</fullName>
    </submittedName>
</protein>
<feature type="compositionally biased region" description="Basic residues" evidence="1">
    <location>
        <begin position="24"/>
        <end position="43"/>
    </location>
</feature>
<gene>
    <name evidence="2" type="ORF">pdam_00000733</name>
</gene>
<feature type="compositionally biased region" description="Polar residues" evidence="1">
    <location>
        <begin position="118"/>
        <end position="128"/>
    </location>
</feature>
<dbReference type="STRING" id="46731.A0A3M6TVK3"/>
<evidence type="ECO:0000256" key="1">
    <source>
        <dbReference type="SAM" id="MobiDB-lite"/>
    </source>
</evidence>
<sequence>MMTSAHHMKKHSSSKVSPSSSEHKHSRSKHVCGSKTEHSKRRKEQLNDPNIAIISKNRITRQLGIYNKAKRSNTILRENLKQKICKKKFENVKAKTAEDMAKVLDCSSFKIYLSRSGSLQEGQDSPVQHISGERDSLIQSSAGSSKTQ</sequence>
<evidence type="ECO:0000313" key="2">
    <source>
        <dbReference type="EMBL" id="RMX45308.1"/>
    </source>
</evidence>
<proteinExistence type="predicted"/>
<feature type="region of interest" description="Disordered" evidence="1">
    <location>
        <begin position="1"/>
        <end position="49"/>
    </location>
</feature>
<feature type="compositionally biased region" description="Polar residues" evidence="1">
    <location>
        <begin position="137"/>
        <end position="148"/>
    </location>
</feature>
<reference evidence="2 3" key="1">
    <citation type="journal article" date="2018" name="Sci. Rep.">
        <title>Comparative analysis of the Pocillopora damicornis genome highlights role of immune system in coral evolution.</title>
        <authorList>
            <person name="Cunning R."/>
            <person name="Bay R.A."/>
            <person name="Gillette P."/>
            <person name="Baker A.C."/>
            <person name="Traylor-Knowles N."/>
        </authorList>
    </citation>
    <scope>NUCLEOTIDE SEQUENCE [LARGE SCALE GENOMIC DNA]</scope>
    <source>
        <strain evidence="2">RSMAS</strain>
        <tissue evidence="2">Whole animal</tissue>
    </source>
</reference>
<keyword evidence="3" id="KW-1185">Reference proteome</keyword>
<dbReference type="AlphaFoldDB" id="A0A3M6TVK3"/>
<feature type="region of interest" description="Disordered" evidence="1">
    <location>
        <begin position="118"/>
        <end position="148"/>
    </location>
</feature>
<comment type="caution">
    <text evidence="2">The sequence shown here is derived from an EMBL/GenBank/DDBJ whole genome shotgun (WGS) entry which is preliminary data.</text>
</comment>
<dbReference type="EMBL" id="RCHS01002836">
    <property type="protein sequence ID" value="RMX45308.1"/>
    <property type="molecule type" value="Genomic_DNA"/>
</dbReference>
<dbReference type="Proteomes" id="UP000275408">
    <property type="component" value="Unassembled WGS sequence"/>
</dbReference>
<evidence type="ECO:0000313" key="3">
    <source>
        <dbReference type="Proteomes" id="UP000275408"/>
    </source>
</evidence>
<accession>A0A3M6TVK3</accession>